<comment type="similarity">
    <text evidence="2">Belongs to the ATP-dependent AMP-binding enzyme family.</text>
</comment>
<evidence type="ECO:0000256" key="1">
    <source>
        <dbReference type="ARBA" id="ARBA00004275"/>
    </source>
</evidence>
<sequence length="263" mass="29665">MPYSSGTTGAPKGVMLTHSNYNAMMNIYNTHEALRITGALNPPWDNEKDKKLLMLPFYHCYGFALLMSAILHGNTTIVMSHFHPELFCKTIEKHRIVDPDTNTEMHRGEIGEVCIRGPTVMRGYLGKPDATNDCIRDGWMHTGDMGYVDENGYLFIVDRLKELIKVKGFQVPPAELEDLLLRHPMIHDAAVIGVADPDSGELPKAFIVRCSDKLTEEEVKAYVRERVSPYKHLAAVEFVKEIPKSAAGKILRRVLREKETSKV</sequence>
<dbReference type="InterPro" id="IPR025110">
    <property type="entry name" value="AMP-bd_C"/>
</dbReference>
<dbReference type="PANTHER" id="PTHR24096:SF422">
    <property type="entry name" value="BCDNA.GH02901"/>
    <property type="match status" value="1"/>
</dbReference>
<name>A0A0B1TDT1_OESDE</name>
<feature type="domain" description="AMP-binding enzyme C-terminal" evidence="5">
    <location>
        <begin position="175"/>
        <end position="249"/>
    </location>
</feature>
<evidence type="ECO:0000313" key="6">
    <source>
        <dbReference type="EMBL" id="KHJ95678.1"/>
    </source>
</evidence>
<dbReference type="InterPro" id="IPR000873">
    <property type="entry name" value="AMP-dep_synth/lig_dom"/>
</dbReference>
<dbReference type="AlphaFoldDB" id="A0A0B1TDT1"/>
<protein>
    <recommendedName>
        <fullName evidence="8">AMP-binding enzyme</fullName>
    </recommendedName>
</protein>
<dbReference type="Pfam" id="PF00501">
    <property type="entry name" value="AMP-binding"/>
    <property type="match status" value="1"/>
</dbReference>
<evidence type="ECO:0008006" key="8">
    <source>
        <dbReference type="Google" id="ProtNLM"/>
    </source>
</evidence>
<dbReference type="FunFam" id="3.30.300.30:FF:000007">
    <property type="entry name" value="4-coumarate--CoA ligase 2"/>
    <property type="match status" value="1"/>
</dbReference>
<evidence type="ECO:0000259" key="5">
    <source>
        <dbReference type="Pfam" id="PF13193"/>
    </source>
</evidence>
<reference evidence="6 7" key="1">
    <citation type="submission" date="2014-03" db="EMBL/GenBank/DDBJ databases">
        <title>Draft genome of the hookworm Oesophagostomum dentatum.</title>
        <authorList>
            <person name="Mitreva M."/>
        </authorList>
    </citation>
    <scope>NUCLEOTIDE SEQUENCE [LARGE SCALE GENOMIC DNA]</scope>
    <source>
        <strain evidence="6 7">OD-Hann</strain>
    </source>
</reference>
<feature type="domain" description="AMP-dependent synthetase/ligase" evidence="4">
    <location>
        <begin position="1"/>
        <end position="96"/>
    </location>
</feature>
<dbReference type="OrthoDB" id="10253869at2759"/>
<dbReference type="InterPro" id="IPR020845">
    <property type="entry name" value="AMP-binding_CS"/>
</dbReference>
<organism evidence="6 7">
    <name type="scientific">Oesophagostomum dentatum</name>
    <name type="common">Nodular worm</name>
    <dbReference type="NCBI Taxonomy" id="61180"/>
    <lineage>
        <taxon>Eukaryota</taxon>
        <taxon>Metazoa</taxon>
        <taxon>Ecdysozoa</taxon>
        <taxon>Nematoda</taxon>
        <taxon>Chromadorea</taxon>
        <taxon>Rhabditida</taxon>
        <taxon>Rhabditina</taxon>
        <taxon>Rhabditomorpha</taxon>
        <taxon>Strongyloidea</taxon>
        <taxon>Strongylidae</taxon>
        <taxon>Oesophagostomum</taxon>
    </lineage>
</organism>
<gene>
    <name evidence="6" type="ORF">OESDEN_04372</name>
</gene>
<keyword evidence="3" id="KW-0576">Peroxisome</keyword>
<dbReference type="SUPFAM" id="SSF56801">
    <property type="entry name" value="Acetyl-CoA synthetase-like"/>
    <property type="match status" value="1"/>
</dbReference>
<dbReference type="EMBL" id="KN549886">
    <property type="protein sequence ID" value="KHJ95678.1"/>
    <property type="molecule type" value="Genomic_DNA"/>
</dbReference>
<evidence type="ECO:0000256" key="3">
    <source>
        <dbReference type="ARBA" id="ARBA00023140"/>
    </source>
</evidence>
<dbReference type="Gene3D" id="3.40.50.980">
    <property type="match status" value="2"/>
</dbReference>
<comment type="subcellular location">
    <subcellularLocation>
        <location evidence="1">Peroxisome</location>
    </subcellularLocation>
</comment>
<dbReference type="PROSITE" id="PS00455">
    <property type="entry name" value="AMP_BINDING"/>
    <property type="match status" value="1"/>
</dbReference>
<dbReference type="GO" id="GO:0005777">
    <property type="term" value="C:peroxisome"/>
    <property type="evidence" value="ECO:0007669"/>
    <property type="project" value="UniProtKB-SubCell"/>
</dbReference>
<dbReference type="Gene3D" id="3.30.300.30">
    <property type="match status" value="1"/>
</dbReference>
<dbReference type="GO" id="GO:0016405">
    <property type="term" value="F:CoA-ligase activity"/>
    <property type="evidence" value="ECO:0007669"/>
    <property type="project" value="TreeGrafter"/>
</dbReference>
<dbReference type="InterPro" id="IPR042099">
    <property type="entry name" value="ANL_N_sf"/>
</dbReference>
<evidence type="ECO:0000259" key="4">
    <source>
        <dbReference type="Pfam" id="PF00501"/>
    </source>
</evidence>
<dbReference type="Proteomes" id="UP000053660">
    <property type="component" value="Unassembled WGS sequence"/>
</dbReference>
<dbReference type="InterPro" id="IPR045851">
    <property type="entry name" value="AMP-bd_C_sf"/>
</dbReference>
<dbReference type="PANTHER" id="PTHR24096">
    <property type="entry name" value="LONG-CHAIN-FATTY-ACID--COA LIGASE"/>
    <property type="match status" value="1"/>
</dbReference>
<dbReference type="Gene3D" id="3.40.50.12780">
    <property type="entry name" value="N-terminal domain of ligase-like"/>
    <property type="match status" value="1"/>
</dbReference>
<evidence type="ECO:0000313" key="7">
    <source>
        <dbReference type="Proteomes" id="UP000053660"/>
    </source>
</evidence>
<dbReference type="Pfam" id="PF13193">
    <property type="entry name" value="AMP-binding_C"/>
    <property type="match status" value="1"/>
</dbReference>
<proteinExistence type="inferred from homology"/>
<evidence type="ECO:0000256" key="2">
    <source>
        <dbReference type="ARBA" id="ARBA00006432"/>
    </source>
</evidence>
<keyword evidence="7" id="KW-1185">Reference proteome</keyword>
<accession>A0A0B1TDT1</accession>